<organism evidence="4 6">
    <name type="scientific">Acinetobacter baumannii</name>
    <dbReference type="NCBI Taxonomy" id="470"/>
    <lineage>
        <taxon>Bacteria</taxon>
        <taxon>Pseudomonadati</taxon>
        <taxon>Pseudomonadota</taxon>
        <taxon>Gammaproteobacteria</taxon>
        <taxon>Moraxellales</taxon>
        <taxon>Moraxellaceae</taxon>
        <taxon>Acinetobacter</taxon>
        <taxon>Acinetobacter calcoaceticus/baumannii complex</taxon>
    </lineage>
</organism>
<feature type="signal peptide" evidence="2">
    <location>
        <begin position="1"/>
        <end position="25"/>
    </location>
</feature>
<evidence type="ECO:0000256" key="2">
    <source>
        <dbReference type="SAM" id="SignalP"/>
    </source>
</evidence>
<evidence type="ECO:0000313" key="6">
    <source>
        <dbReference type="Proteomes" id="UP000032746"/>
    </source>
</evidence>
<gene>
    <name evidence="4" type="ORF">ABUW_1128</name>
    <name evidence="5" type="ORF">EA686_00965</name>
</gene>
<evidence type="ECO:0000256" key="1">
    <source>
        <dbReference type="SAM" id="MobiDB-lite"/>
    </source>
</evidence>
<evidence type="ECO:0000259" key="3">
    <source>
        <dbReference type="Pfam" id="PF25642"/>
    </source>
</evidence>
<reference evidence="5 7" key="3">
    <citation type="submission" date="2018-10" db="EMBL/GenBank/DDBJ databases">
        <title>GWAS and RNA-Seq identify cryptic mechanisms of antimicrobial resistance in Acinetobacter baumannii.</title>
        <authorList>
            <person name="Sahl J.W."/>
        </authorList>
    </citation>
    <scope>NUCLEOTIDE SEQUENCE [LARGE SCALE GENOMIC DNA]</scope>
    <source>
        <strain evidence="5 7">TG28175</strain>
    </source>
</reference>
<proteinExistence type="predicted"/>
<reference evidence="6" key="2">
    <citation type="submission" date="2015-03" db="EMBL/GenBank/DDBJ databases">
        <authorList>
            <person name="Gallagher L.A."/>
            <person name="Hayden H.S."/>
            <person name="Weiss E.J."/>
            <person name="Hager K.R."/>
            <person name="Ramage E."/>
            <person name="Radey M.R."/>
            <person name="Bydalek R."/>
            <person name="Manoil C."/>
            <person name="Miller S.I."/>
            <person name="Brittnacher M.J."/>
        </authorList>
    </citation>
    <scope>NUCLEOTIDE SEQUENCE [LARGE SCALE GENOMIC DNA]</scope>
    <source>
        <strain evidence="6">AB5075-UW</strain>
    </source>
</reference>
<feature type="chain" id="PRO_5015035689" description="DUF7944 domain-containing protein" evidence="2">
    <location>
        <begin position="26"/>
        <end position="140"/>
    </location>
</feature>
<dbReference type="Pfam" id="PF25642">
    <property type="entry name" value="DUF7944"/>
    <property type="match status" value="1"/>
</dbReference>
<name>A0A0D5YF26_ACIBA</name>
<reference evidence="4 6" key="1">
    <citation type="journal article" date="2015" name="J. Bacteriol.">
        <title>Resources for Genetic and Genomic Analysis of Emerging Pathogen Acinetobacter baumannii.</title>
        <authorList>
            <person name="Gallagher L.A."/>
            <person name="Ramage E."/>
            <person name="Weiss E.J."/>
            <person name="Radey M."/>
            <person name="Hayden H.S."/>
            <person name="Held K.G."/>
            <person name="Huse H.K."/>
            <person name="Zurawski D.V."/>
            <person name="Brittnacher M.J."/>
            <person name="Manoil C."/>
        </authorList>
    </citation>
    <scope>NUCLEOTIDE SEQUENCE [LARGE SCALE GENOMIC DNA]</scope>
    <source>
        <strain evidence="4 6">AB5075-UW</strain>
    </source>
</reference>
<dbReference type="Proteomes" id="UP000032746">
    <property type="component" value="Chromosome"/>
</dbReference>
<dbReference type="NCBIfam" id="NF047330">
    <property type="entry name" value="MCR_0457_fam"/>
    <property type="match status" value="1"/>
</dbReference>
<accession>A0A0D5YF26</accession>
<dbReference type="Proteomes" id="UP000280073">
    <property type="component" value="Unassembled WGS sequence"/>
</dbReference>
<dbReference type="EMBL" id="CP008706">
    <property type="protein sequence ID" value="AKA30880.1"/>
    <property type="molecule type" value="Genomic_DNA"/>
</dbReference>
<feature type="region of interest" description="Disordered" evidence="1">
    <location>
        <begin position="29"/>
        <end position="48"/>
    </location>
</feature>
<evidence type="ECO:0000313" key="7">
    <source>
        <dbReference type="Proteomes" id="UP000280073"/>
    </source>
</evidence>
<evidence type="ECO:0000313" key="5">
    <source>
        <dbReference type="EMBL" id="RSR63757.1"/>
    </source>
</evidence>
<keyword evidence="2" id="KW-0732">Signal</keyword>
<protein>
    <recommendedName>
        <fullName evidence="3">DUF7944 domain-containing protein</fullName>
    </recommendedName>
</protein>
<feature type="domain" description="DUF7944" evidence="3">
    <location>
        <begin position="51"/>
        <end position="133"/>
    </location>
</feature>
<dbReference type="AlphaFoldDB" id="A0A0D5YF26"/>
<dbReference type="RefSeq" id="WP_000480888.1">
    <property type="nucleotide sequence ID" value="NZ_AP031576.1"/>
</dbReference>
<dbReference type="EMBL" id="RFDI01000023">
    <property type="protein sequence ID" value="RSR63757.1"/>
    <property type="molecule type" value="Genomic_DNA"/>
</dbReference>
<dbReference type="OMA" id="KDYMPNE"/>
<dbReference type="InterPro" id="IPR057704">
    <property type="entry name" value="DUF7944"/>
</dbReference>
<dbReference type="OrthoDB" id="6717434at2"/>
<feature type="compositionally biased region" description="Basic and acidic residues" evidence="1">
    <location>
        <begin position="29"/>
        <end position="38"/>
    </location>
</feature>
<evidence type="ECO:0000313" key="4">
    <source>
        <dbReference type="EMBL" id="AKA30880.1"/>
    </source>
</evidence>
<dbReference type="PATRIC" id="fig|470.1314.peg.1140"/>
<sequence length="140" mass="15444">MFMKKSLVQSLSVVLLMTMATVSYAADKKKTAEKKTENENVVEVTPSKGTTPEELAAIQVLSEICPSLIGKKDAEFAQGYERLVKDYLPNEADPVAALEKRSKDKSFKKVLKEARNDAKAAGNEQNTLVCQDVKAYQSQN</sequence>